<dbReference type="OrthoDB" id="6280554at2759"/>
<feature type="region of interest" description="Disordered" evidence="1">
    <location>
        <begin position="379"/>
        <end position="446"/>
    </location>
</feature>
<dbReference type="Proteomes" id="UP000272942">
    <property type="component" value="Unassembled WGS sequence"/>
</dbReference>
<accession>A0A3P8IPR6</accession>
<organism evidence="2 3">
    <name type="scientific">Echinostoma caproni</name>
    <dbReference type="NCBI Taxonomy" id="27848"/>
    <lineage>
        <taxon>Eukaryota</taxon>
        <taxon>Metazoa</taxon>
        <taxon>Spiralia</taxon>
        <taxon>Lophotrochozoa</taxon>
        <taxon>Platyhelminthes</taxon>
        <taxon>Trematoda</taxon>
        <taxon>Digenea</taxon>
        <taxon>Plagiorchiida</taxon>
        <taxon>Echinostomata</taxon>
        <taxon>Echinostomatoidea</taxon>
        <taxon>Echinostomatidae</taxon>
        <taxon>Echinostoma</taxon>
    </lineage>
</organism>
<evidence type="ECO:0000313" key="3">
    <source>
        <dbReference type="Proteomes" id="UP000272942"/>
    </source>
</evidence>
<protein>
    <submittedName>
        <fullName evidence="2">Uncharacterized protein</fullName>
    </submittedName>
</protein>
<name>A0A3P8IPR6_9TREM</name>
<keyword evidence="3" id="KW-1185">Reference proteome</keyword>
<dbReference type="EMBL" id="UZAN01054311">
    <property type="protein sequence ID" value="VDP90375.1"/>
    <property type="molecule type" value="Genomic_DNA"/>
</dbReference>
<proteinExistence type="predicted"/>
<feature type="compositionally biased region" description="Polar residues" evidence="1">
    <location>
        <begin position="308"/>
        <end position="320"/>
    </location>
</feature>
<feature type="compositionally biased region" description="Low complexity" evidence="1">
    <location>
        <begin position="324"/>
        <end position="341"/>
    </location>
</feature>
<evidence type="ECO:0000256" key="1">
    <source>
        <dbReference type="SAM" id="MobiDB-lite"/>
    </source>
</evidence>
<evidence type="ECO:0000313" key="2">
    <source>
        <dbReference type="EMBL" id="VDP90375.1"/>
    </source>
</evidence>
<dbReference type="AlphaFoldDB" id="A0A3P8IPR6"/>
<feature type="region of interest" description="Disordered" evidence="1">
    <location>
        <begin position="282"/>
        <end position="362"/>
    </location>
</feature>
<gene>
    <name evidence="2" type="ORF">ECPE_LOCUS13103</name>
</gene>
<sequence>MNPLIPDSNSTPLEFSEQEHIANVDDLIRPSPNFFDDVVIHPSSSAPTACSYEYRASENLSFHRSLVDKPVTVSNDSMAISSMPPTKSRHYDEEDYKSHRHLIYPRVHQPLKAMEPRTLRRVRERLLALRAALRPTDDDIKPNNSGASQIQHDLVRSCDFSVPPIPRSPSTAPIVDPERRLVNQEASVIRCNVEASSENHLDPSSPSLAEKACAVGQALKSRQCKANPWSAPQPSCSDVVPHRDTENLSVSSAIFFVGGISGQKYPTPGSIYSTFELTGAVESHTEEHVNPLKKHSLRYRRRRRSRSKQLPSAFQPSLTKLSEEGSPLSSSTTSSSLSLHLIEPETPKLRSGTVQTPEESIFSDEDIDVCGINVSNVISTQNSSSSSESARSPKGLCRPPNQGDNDSPEQMIADPVSDSSLSEENSYHDLMQSNEGSEQFCSKLEG</sequence>
<feature type="compositionally biased region" description="Basic residues" evidence="1">
    <location>
        <begin position="291"/>
        <end position="307"/>
    </location>
</feature>
<feature type="compositionally biased region" description="Low complexity" evidence="1">
    <location>
        <begin position="379"/>
        <end position="392"/>
    </location>
</feature>
<feature type="compositionally biased region" description="Polar residues" evidence="1">
    <location>
        <begin position="431"/>
        <end position="440"/>
    </location>
</feature>
<reference evidence="2 3" key="1">
    <citation type="submission" date="2018-11" db="EMBL/GenBank/DDBJ databases">
        <authorList>
            <consortium name="Pathogen Informatics"/>
        </authorList>
    </citation>
    <scope>NUCLEOTIDE SEQUENCE [LARGE SCALE GENOMIC DNA]</scope>
    <source>
        <strain evidence="2 3">Egypt</strain>
    </source>
</reference>